<feature type="compositionally biased region" description="Polar residues" evidence="1">
    <location>
        <begin position="2181"/>
        <end position="2190"/>
    </location>
</feature>
<name>A0ABQ9YK03_9EUKA</name>
<keyword evidence="2" id="KW-0808">Transferase</keyword>
<comment type="caution">
    <text evidence="2">The sequence shown here is derived from an EMBL/GenBank/DDBJ whole genome shotgun (WGS) entry which is preliminary data.</text>
</comment>
<protein>
    <submittedName>
        <fullName evidence="2">Phosphatidylcholine-sterol acyltransferase</fullName>
        <ecNumber evidence="2">2.3.1.43</ecNumber>
    </submittedName>
</protein>
<evidence type="ECO:0000256" key="1">
    <source>
        <dbReference type="SAM" id="MobiDB-lite"/>
    </source>
</evidence>
<dbReference type="EC" id="2.3.1.43" evidence="2"/>
<reference evidence="2 3" key="1">
    <citation type="journal article" date="2022" name="bioRxiv">
        <title>Genomics of Preaxostyla Flagellates Illuminates Evolutionary Transitions and the Path Towards Mitochondrial Loss.</title>
        <authorList>
            <person name="Novak L.V.F."/>
            <person name="Treitli S.C."/>
            <person name="Pyrih J."/>
            <person name="Halakuc P."/>
            <person name="Pipaliya S.V."/>
            <person name="Vacek V."/>
            <person name="Brzon O."/>
            <person name="Soukal P."/>
            <person name="Eme L."/>
            <person name="Dacks J.B."/>
            <person name="Karnkowska A."/>
            <person name="Elias M."/>
            <person name="Hampl V."/>
        </authorList>
    </citation>
    <scope>NUCLEOTIDE SEQUENCE [LARGE SCALE GENOMIC DNA]</scope>
    <source>
        <strain evidence="2">NAU3</strain>
        <tissue evidence="2">Gut</tissue>
    </source>
</reference>
<keyword evidence="2" id="KW-0012">Acyltransferase</keyword>
<dbReference type="GO" id="GO:0004607">
    <property type="term" value="F:phosphatidylcholine-sterol O-acyltransferase activity"/>
    <property type="evidence" value="ECO:0007669"/>
    <property type="project" value="UniProtKB-EC"/>
</dbReference>
<dbReference type="EMBL" id="JARBJD010000004">
    <property type="protein sequence ID" value="KAK2963904.1"/>
    <property type="molecule type" value="Genomic_DNA"/>
</dbReference>
<sequence length="2752" mass="310085">MENTPQEHEFDASDYAPRTNREPVVLIPGLLASALESRKIGDTKYDRIWVKLRRFLPPKTNEAIQILKPIYNEKTNTYHTFPGWDVRPIDYGGVDGVTVMDEHLSAWTKSFENLINAMKAVGYESRKDMFGAPWDWRVSTVDQINTNGVSFLLKELVERAYNQNRKKVVLVAHSCGGPLAQQFLNTYVTEEWKAKYISQLICVNCPFGGAILPISYVMGRRRIAVPGSESILNHLTEEMGCIYWMMPNPLGYDMDEPVATMKKSGANVTLSNIYKFMKEANMTKQEIAMQHSQKAMAASTSHPGVKTTIVTSYGLKTPSLVELDDSKEGAKWWKELVTEINGDGDGTVPLQSLKVPHSWKKKDSDILNFIEYKGLDHSGPISDKNALKDFVNLFSYVNSLSEAVLGLVKDSVSFELIGLFVEMLLESVIRKAALPTDPHENECEYVFTVNWHACLGSSGLVYGPNDKHLAQRFQEFLDADFSQEILWMLYSKPIQPFFSLLSQFCQHPPTTLSFLHNPTFVRSFHDLHLSFVEVNPESSEHEFRPSSIFPNPFELSSIKDRFSHPLLRSFLTNLCTFTPASSIPMTFRLVPPSVLDDLKDTLHPSSANSHQTRPFLVPLSEPQQLDDGTVYLKALGNMIPLSTFTDFLVSRQITVSSQTVIMWYIECILGVEARFNLRLADSPLRPDDIFVDNLFRFLINPLPSLSASPKTEQSTYSLSSEIEHVSKYFDELITTLSKHHLILVPTINTTDIFHTIGLSAITSLVETSLLDPTILEDLDFFPSIQSPSPNHLPSQRLEPPDQWISVIVRELKDWYRGRQIPGFDKDLLKDSLSQVISQLLSEYRPLFDNHEGSHWNDFRDTLARRATGGRKEPNIMFLADAIYKPARASILTESQLHFRSLKEIDRLRSDNTMPLSDESTASETATAFFHPQVESLSIDSQSEPRWDREDIPTFAYKVDDIRSIVTSKRSLASKRTSSLRTVLSFPLVTSIPDGTLQEPQIFHTSAPTVKISPVAPDTSHFVTDIAQEGERSRHFRQTEEERQIMTSLHQIFSRTPEKHMISSNLSLSQDFSIDISRLNETEKFDHTLFYTTDDIEIDESLQKCVAILRKTDSTDHIRLTDSFIDSLCACLGGRDEPCCMRAYLLLCILYDDYINDSLKKQVLEKLKNAFIDSNNFQALFLIRVHGRAMRSNPETFSFSVVNWRDVSLFQTMDYYVRLAQMAFVRDAVVLFGNRCSLDIFNPQLIVGQLVENYNPFSLTCDEISKYNNSRDTDFLTSLFTSIIVFSITLNQTLPLRITELYASTPTNHIEMGAANHFRFPLTRNLGTQPFSYIILERFIRRRSEDSFDDQLIVLNMGVKNNHFNTPSLLILLHPFFISHLWHLDVATMMQVYREQSGKAVTLLHSSFAKSIETDNLDLTLYASHPPPQFGRFLDSMITFHTASQTLDVFNFVIYTNYVNFCSPFGDGQLFQSLFQTLFSHLTPTNNTRTEKLGLTATIRWLHLTNTWLPKGFDNPLLRFFTPSTLSNRRVTNDELSHLKDSGVGKEQWNIDSIDDEIFVDYLDEDDARGFIRKLLRDCFSPFPAFVSLALLALSNIVANTGPAVHRILCRMGTLSVVISSVSQSSQLEDYEAGLRIEMMNLVGCRACSEAVGKTGVDVMVAGSFLAVTLATSNSFFAPSKQKVRFDEMIKSQAFKIFDAAIRKFMSEIKLQPEHYCDFWKELDHKETATNMMIEFVCRACGIDPENLDAYDEPLNPKQPPPDRKTLTVPRIATPCNLYQILHLMDSIDFRSFNATCCLPLSVFSAQSHNIPNVRASINFMSSSSSPLAKQQKTVAPGPGFEKRADLYNSPYYKTDPTLCHPYLLQQMPAMTDYSRTSSASSPTPAIILSQRLTIKNFLQITVKPLDILRMKLPTHSQTVPKFVYPEEDQCTISKITYAHNLIQHMCDLLLVPDASDHIMQICFHLHILIVKCPCLDKALLKSLLNNLRPFTVHPQPVGGFARKVAGLIHTELMTTGGAWMATMKSRIQNNYLTQTVPIIAAPDAIIHPEASLLLTYVHPAQPPLDTQLSSILLDILHHYFPLKAVSLTQPANNVQAPPSFTSNRVDPHQTELDSVVKEIDTLLENAKDCALCLPSKKLREYTQRAIDILVFDRPETAMEHLQAITSFLTQLIDDGTKAFTTHTTRRSPLQTMERVGSVTEAPADKEETDDSDSQPPLPSDAEDDSSPSPPPPEESDDEQESDGLQIHRPAPTALARKAACQEKPVDFDLIPDPVSLPRKFHPPSLFHRSVAPFILNSADFTLLLDVLTVCLVNTPPHNALHLVLCGGDVETHKVTNALFILSEATPDVLFDRTIIFHLLPIQHSRIGQYIASVDSYYESFVYLPWSTAKTMTLPSMNLIPKGTTFVTQDGDSVLTLKNTVTMEETRSALTMQVPLDEDDTGNSVFQRRASSAKPHSRSQSLIPNSLAQERKEANASISPYSSSDGVDYSQSVAQSFCSTTYHSTPFTFSSFPLHSPLFTVDASLQLSLNHAMFHQPISIWIVEYWTRGVEEETIPANNDTEASTEGGEGTEGGEKGEGKEEDEEYNVSTVGPAEYNRCVFSGSFVMGIPLFTPTYNQQTKKMTKFFPKKVNVSYLALSQDGAPMPAAYHSSIAAYYLSLVNVPHPSDIGFTDRPNSGSLEFTYAQDENSFNRNQFISQKVSSITIEMMLEGDTFRFLLDGQIYGPAMKMKISLFSPPDYRISPNLNIAKFLP</sequence>
<accession>A0ABQ9YK03</accession>
<proteinExistence type="predicted"/>
<feature type="region of interest" description="Disordered" evidence="1">
    <location>
        <begin position="2436"/>
        <end position="2463"/>
    </location>
</feature>
<keyword evidence="3" id="KW-1185">Reference proteome</keyword>
<feature type="region of interest" description="Disordered" evidence="1">
    <location>
        <begin position="2181"/>
        <end position="2243"/>
    </location>
</feature>
<dbReference type="InterPro" id="IPR029058">
    <property type="entry name" value="AB_hydrolase_fold"/>
</dbReference>
<organism evidence="2 3">
    <name type="scientific">Blattamonas nauphoetae</name>
    <dbReference type="NCBI Taxonomy" id="2049346"/>
    <lineage>
        <taxon>Eukaryota</taxon>
        <taxon>Metamonada</taxon>
        <taxon>Preaxostyla</taxon>
        <taxon>Oxymonadida</taxon>
        <taxon>Blattamonas</taxon>
    </lineage>
</organism>
<gene>
    <name evidence="2" type="ORF">BLNAU_981</name>
</gene>
<dbReference type="SUPFAM" id="SSF53474">
    <property type="entry name" value="alpha/beta-Hydrolases"/>
    <property type="match status" value="1"/>
</dbReference>
<dbReference type="Gene3D" id="3.40.50.1820">
    <property type="entry name" value="alpha/beta hydrolase"/>
    <property type="match status" value="1"/>
</dbReference>
<dbReference type="Pfam" id="PF02450">
    <property type="entry name" value="LCAT"/>
    <property type="match status" value="1"/>
</dbReference>
<feature type="region of interest" description="Disordered" evidence="1">
    <location>
        <begin position="2553"/>
        <end position="2585"/>
    </location>
</feature>
<evidence type="ECO:0000313" key="2">
    <source>
        <dbReference type="EMBL" id="KAK2963904.1"/>
    </source>
</evidence>
<dbReference type="InterPro" id="IPR003386">
    <property type="entry name" value="LACT/PDAT_acylTrfase"/>
</dbReference>
<evidence type="ECO:0000313" key="3">
    <source>
        <dbReference type="Proteomes" id="UP001281761"/>
    </source>
</evidence>
<dbReference type="Proteomes" id="UP001281761">
    <property type="component" value="Unassembled WGS sequence"/>
</dbReference>
<dbReference type="PANTHER" id="PTHR11440">
    <property type="entry name" value="LECITHIN-CHOLESTEROL ACYLTRANSFERASE-RELATED"/>
    <property type="match status" value="1"/>
</dbReference>